<reference evidence="1 2" key="1">
    <citation type="submission" date="2020-08" db="EMBL/GenBank/DDBJ databases">
        <title>Genomic Encyclopedia of Type Strains, Phase IV (KMG-IV): sequencing the most valuable type-strain genomes for metagenomic binning, comparative biology and taxonomic classification.</title>
        <authorList>
            <person name="Goeker M."/>
        </authorList>
    </citation>
    <scope>NUCLEOTIDE SEQUENCE [LARGE SCALE GENOMIC DNA]</scope>
    <source>
        <strain evidence="1 2">DSM 29853</strain>
    </source>
</reference>
<keyword evidence="2" id="KW-1185">Reference proteome</keyword>
<name>A0A7W6J2L3_9HYPH</name>
<proteinExistence type="predicted"/>
<accession>A0A7W6J2L3</accession>
<organism evidence="1 2">
    <name type="scientific">Gellertiella hungarica</name>
    <dbReference type="NCBI Taxonomy" id="1572859"/>
    <lineage>
        <taxon>Bacteria</taxon>
        <taxon>Pseudomonadati</taxon>
        <taxon>Pseudomonadota</taxon>
        <taxon>Alphaproteobacteria</taxon>
        <taxon>Hyphomicrobiales</taxon>
        <taxon>Rhizobiaceae</taxon>
        <taxon>Gellertiella</taxon>
    </lineage>
</organism>
<gene>
    <name evidence="1" type="ORF">GGR23_000792</name>
</gene>
<protein>
    <submittedName>
        <fullName evidence="1">Uncharacterized protein</fullName>
    </submittedName>
</protein>
<comment type="caution">
    <text evidence="1">The sequence shown here is derived from an EMBL/GenBank/DDBJ whole genome shotgun (WGS) entry which is preliminary data.</text>
</comment>
<sequence>MSKRKIEAALRRKGLSCSVLAYGQHICPGEVVAAWTIELDGESEELIYAVDPDFDDYEPDCFNTEEALEWVGTLPDCRAAAIRSREGRE</sequence>
<evidence type="ECO:0000313" key="2">
    <source>
        <dbReference type="Proteomes" id="UP000528286"/>
    </source>
</evidence>
<dbReference type="EMBL" id="JACIEZ010000001">
    <property type="protein sequence ID" value="MBB4063631.1"/>
    <property type="molecule type" value="Genomic_DNA"/>
</dbReference>
<dbReference type="RefSeq" id="WP_183364808.1">
    <property type="nucleotide sequence ID" value="NZ_JACIEZ010000001.1"/>
</dbReference>
<evidence type="ECO:0000313" key="1">
    <source>
        <dbReference type="EMBL" id="MBB4063631.1"/>
    </source>
</evidence>
<dbReference type="Proteomes" id="UP000528286">
    <property type="component" value="Unassembled WGS sequence"/>
</dbReference>
<dbReference type="AlphaFoldDB" id="A0A7W6J2L3"/>